<gene>
    <name evidence="1" type="ORF">PENSTE_c001G01872</name>
</gene>
<reference evidence="2" key="1">
    <citation type="journal article" date="2017" name="Nat. Microbiol.">
        <title>Global analysis of biosynthetic gene clusters reveals vast potential of secondary metabolite production in Penicillium species.</title>
        <authorList>
            <person name="Nielsen J.C."/>
            <person name="Grijseels S."/>
            <person name="Prigent S."/>
            <person name="Ji B."/>
            <person name="Dainat J."/>
            <person name="Nielsen K.F."/>
            <person name="Frisvad J.C."/>
            <person name="Workman M."/>
            <person name="Nielsen J."/>
        </authorList>
    </citation>
    <scope>NUCLEOTIDE SEQUENCE [LARGE SCALE GENOMIC DNA]</scope>
    <source>
        <strain evidence="2">IBT 24891</strain>
    </source>
</reference>
<name>A0A1V6TYH4_9EURO</name>
<dbReference type="AlphaFoldDB" id="A0A1V6TYH4"/>
<protein>
    <submittedName>
        <fullName evidence="1">Uncharacterized protein</fullName>
    </submittedName>
</protein>
<evidence type="ECO:0000313" key="2">
    <source>
        <dbReference type="Proteomes" id="UP000191285"/>
    </source>
</evidence>
<dbReference type="Proteomes" id="UP000191285">
    <property type="component" value="Unassembled WGS sequence"/>
</dbReference>
<organism evidence="1 2">
    <name type="scientific">Penicillium steckii</name>
    <dbReference type="NCBI Taxonomy" id="303698"/>
    <lineage>
        <taxon>Eukaryota</taxon>
        <taxon>Fungi</taxon>
        <taxon>Dikarya</taxon>
        <taxon>Ascomycota</taxon>
        <taxon>Pezizomycotina</taxon>
        <taxon>Eurotiomycetes</taxon>
        <taxon>Eurotiomycetidae</taxon>
        <taxon>Eurotiales</taxon>
        <taxon>Aspergillaceae</taxon>
        <taxon>Penicillium</taxon>
    </lineage>
</organism>
<dbReference type="OrthoDB" id="2933464at2759"/>
<keyword evidence="2" id="KW-1185">Reference proteome</keyword>
<dbReference type="EMBL" id="MLKD01000001">
    <property type="protein sequence ID" value="OQE31372.1"/>
    <property type="molecule type" value="Genomic_DNA"/>
</dbReference>
<comment type="caution">
    <text evidence="1">The sequence shown here is derived from an EMBL/GenBank/DDBJ whole genome shotgun (WGS) entry which is preliminary data.</text>
</comment>
<proteinExistence type="predicted"/>
<accession>A0A1V6TYH4</accession>
<sequence>MAPKLLKYLAMLKVKVELSRAQRNKIINCAGAPNTRAAPPAIHDAKIGMRINYGRKIMVDGVEHQQYHVLLNKNAENRTIKELEAKFPNKKWATASIPTNTEDIEDKEEVVGGLFDDLQDDLVDTINEVEGDKK</sequence>
<evidence type="ECO:0000313" key="1">
    <source>
        <dbReference type="EMBL" id="OQE31372.1"/>
    </source>
</evidence>